<dbReference type="OrthoDB" id="9786771at2"/>
<comment type="similarity">
    <text evidence="2">Belongs to the DUF177 domain family.</text>
</comment>
<evidence type="ECO:0000256" key="4">
    <source>
        <dbReference type="ARBA" id="ARBA00022517"/>
    </source>
</evidence>
<feature type="region of interest" description="Disordered" evidence="6">
    <location>
        <begin position="146"/>
        <end position="165"/>
    </location>
</feature>
<keyword evidence="9" id="KW-1185">Reference proteome</keyword>
<evidence type="ECO:0000313" key="10">
    <source>
        <dbReference type="Proteomes" id="UP000651738"/>
    </source>
</evidence>
<dbReference type="InterPro" id="IPR039255">
    <property type="entry name" value="YceD_bac"/>
</dbReference>
<gene>
    <name evidence="7" type="ORF">HPA02_31220</name>
    <name evidence="8" type="ORF">I7V36_12315</name>
</gene>
<dbReference type="Proteomes" id="UP000651738">
    <property type="component" value="Unassembled WGS sequence"/>
</dbReference>
<evidence type="ECO:0000256" key="6">
    <source>
        <dbReference type="SAM" id="MobiDB-lite"/>
    </source>
</evidence>
<dbReference type="GO" id="GO:0042254">
    <property type="term" value="P:ribosome biogenesis"/>
    <property type="evidence" value="ECO:0007669"/>
    <property type="project" value="UniProtKB-KW"/>
</dbReference>
<proteinExistence type="inferred from homology"/>
<dbReference type="Pfam" id="PF02620">
    <property type="entry name" value="YceD"/>
    <property type="match status" value="1"/>
</dbReference>
<dbReference type="EMBL" id="JAEDAF010000011">
    <property type="protein sequence ID" value="MBH8580880.1"/>
    <property type="molecule type" value="Genomic_DNA"/>
</dbReference>
<dbReference type="InterPro" id="IPR003772">
    <property type="entry name" value="YceD"/>
</dbReference>
<dbReference type="GO" id="GO:0005829">
    <property type="term" value="C:cytosol"/>
    <property type="evidence" value="ECO:0007669"/>
    <property type="project" value="TreeGrafter"/>
</dbReference>
<evidence type="ECO:0000256" key="1">
    <source>
        <dbReference type="ARBA" id="ARBA00002868"/>
    </source>
</evidence>
<accession>A0A510XBL5</accession>
<evidence type="ECO:0000313" key="8">
    <source>
        <dbReference type="EMBL" id="MBH8580880.1"/>
    </source>
</evidence>
<dbReference type="EMBL" id="BJUK01000051">
    <property type="protein sequence ID" value="GEK48839.1"/>
    <property type="molecule type" value="Genomic_DNA"/>
</dbReference>
<dbReference type="PANTHER" id="PTHR38099">
    <property type="entry name" value="LARGE RIBOSOMAL RNA SUBUNIT ACCUMULATION PROTEIN YCED"/>
    <property type="match status" value="1"/>
</dbReference>
<name>A0A510XBL5_9GAMM</name>
<reference evidence="7 9" key="1">
    <citation type="submission" date="2019-07" db="EMBL/GenBank/DDBJ databases">
        <title>Whole genome shotgun sequence of Halomonas pacifica NBRC 102220.</title>
        <authorList>
            <person name="Hosoyama A."/>
            <person name="Uohara A."/>
            <person name="Ohji S."/>
            <person name="Ichikawa N."/>
        </authorList>
    </citation>
    <scope>NUCLEOTIDE SEQUENCE [LARGE SCALE GENOMIC DNA]</scope>
    <source>
        <strain evidence="7 9">NBRC 102220</strain>
    </source>
</reference>
<keyword evidence="4" id="KW-0690">Ribosome biogenesis</keyword>
<dbReference type="PANTHER" id="PTHR38099:SF1">
    <property type="entry name" value="LARGE RIBOSOMAL RNA SUBUNIT ACCUMULATION PROTEIN YCED"/>
    <property type="match status" value="1"/>
</dbReference>
<comment type="function">
    <text evidence="1">Plays a role in synthesis, processing and/or stability of 23S rRNA.</text>
</comment>
<organism evidence="7 9">
    <name type="scientific">Bisbaumannia pacifica</name>
    <dbReference type="NCBI Taxonomy" id="77098"/>
    <lineage>
        <taxon>Bacteria</taxon>
        <taxon>Pseudomonadati</taxon>
        <taxon>Pseudomonadota</taxon>
        <taxon>Gammaproteobacteria</taxon>
        <taxon>Oceanospirillales</taxon>
        <taxon>Halomonadaceae</taxon>
        <taxon>Bisbaumannia</taxon>
    </lineage>
</organism>
<evidence type="ECO:0000256" key="5">
    <source>
        <dbReference type="ARBA" id="ARBA00031841"/>
    </source>
</evidence>
<dbReference type="AlphaFoldDB" id="A0A510XBL5"/>
<comment type="caution">
    <text evidence="7">The sequence shown here is derived from an EMBL/GenBank/DDBJ whole genome shotgun (WGS) entry which is preliminary data.</text>
</comment>
<evidence type="ECO:0000256" key="2">
    <source>
        <dbReference type="ARBA" id="ARBA00010740"/>
    </source>
</evidence>
<protein>
    <recommendedName>
        <fullName evidence="3">Large ribosomal RNA subunit accumulation protein YceD</fullName>
    </recommendedName>
    <alternativeName>
        <fullName evidence="5">23S rRNA accumulation protein YceD</fullName>
    </alternativeName>
</protein>
<evidence type="ECO:0000256" key="3">
    <source>
        <dbReference type="ARBA" id="ARBA00015716"/>
    </source>
</evidence>
<reference evidence="8 10" key="2">
    <citation type="submission" date="2020-12" db="EMBL/GenBank/DDBJ databases">
        <title>Draft genome sequence of Halomonas pacifica strain CARE-V15.</title>
        <authorList>
            <person name="Vignesh N."/>
            <person name="Thabitha A."/>
            <person name="Saravanan R."/>
            <person name="Manigandan V."/>
        </authorList>
    </citation>
    <scope>NUCLEOTIDE SEQUENCE [LARGE SCALE GENOMIC DNA]</scope>
    <source>
        <strain evidence="8 10">CARE-V15</strain>
    </source>
</reference>
<evidence type="ECO:0000313" key="9">
    <source>
        <dbReference type="Proteomes" id="UP000321275"/>
    </source>
</evidence>
<sequence>MSKTQLPRQVEPHRLAANGESLQGQLALDALSRLVDEAGPQPGHCQVRLDFAIDPQGRRTIEGWLEAEVSLPCRRCLAPMASRVESHFQLGVVSSDAQAANLPGYLEPVLVENEQLNLLTVVEDELLLSLPQVVYHDETQCRVSRDQLTSGADSEASEKPAASPFEVLRTLKGKH</sequence>
<dbReference type="RefSeq" id="WP_146804166.1">
    <property type="nucleotide sequence ID" value="NZ_BJUK01000051.1"/>
</dbReference>
<evidence type="ECO:0000313" key="7">
    <source>
        <dbReference type="EMBL" id="GEK48839.1"/>
    </source>
</evidence>
<dbReference type="Proteomes" id="UP000321275">
    <property type="component" value="Unassembled WGS sequence"/>
</dbReference>